<accession>A0A521F7I6</accession>
<dbReference type="Proteomes" id="UP000315636">
    <property type="component" value="Unassembled WGS sequence"/>
</dbReference>
<evidence type="ECO:0000313" key="2">
    <source>
        <dbReference type="Proteomes" id="UP000315636"/>
    </source>
</evidence>
<organism evidence="1 2">
    <name type="scientific">Melghirimyces algeriensis</name>
    <dbReference type="NCBI Taxonomy" id="910412"/>
    <lineage>
        <taxon>Bacteria</taxon>
        <taxon>Bacillati</taxon>
        <taxon>Bacillota</taxon>
        <taxon>Bacilli</taxon>
        <taxon>Bacillales</taxon>
        <taxon>Thermoactinomycetaceae</taxon>
        <taxon>Melghirimyces</taxon>
    </lineage>
</organism>
<dbReference type="EMBL" id="FXTI01000014">
    <property type="protein sequence ID" value="SMO92123.1"/>
    <property type="molecule type" value="Genomic_DNA"/>
</dbReference>
<sequence length="102" mass="12152">MRIPHKVKVGAITYTVEDVARQFSRESLFGQIFYGDHRIELAEDISEQRRFQTFIHELVHAILFEMGMEDYNDEEFVRRLANMLTQVIVANEWEITTEEDEQ</sequence>
<protein>
    <recommendedName>
        <fullName evidence="3">IrrE N-terminal-like domain-containing protein</fullName>
    </recommendedName>
</protein>
<dbReference type="AlphaFoldDB" id="A0A521F7I6"/>
<evidence type="ECO:0000313" key="1">
    <source>
        <dbReference type="EMBL" id="SMO92123.1"/>
    </source>
</evidence>
<keyword evidence="2" id="KW-1185">Reference proteome</keyword>
<gene>
    <name evidence="1" type="ORF">SAMN06264849_11428</name>
</gene>
<proteinExistence type="predicted"/>
<name>A0A521F7I6_9BACL</name>
<evidence type="ECO:0008006" key="3">
    <source>
        <dbReference type="Google" id="ProtNLM"/>
    </source>
</evidence>
<reference evidence="1 2" key="1">
    <citation type="submission" date="2017-05" db="EMBL/GenBank/DDBJ databases">
        <authorList>
            <person name="Varghese N."/>
            <person name="Submissions S."/>
        </authorList>
    </citation>
    <scope>NUCLEOTIDE SEQUENCE [LARGE SCALE GENOMIC DNA]</scope>
    <source>
        <strain evidence="1 2">DSM 45474</strain>
    </source>
</reference>